<dbReference type="Proteomes" id="UP000814033">
    <property type="component" value="Unassembled WGS sequence"/>
</dbReference>
<protein>
    <submittedName>
        <fullName evidence="1">Uncharacterized protein</fullName>
    </submittedName>
</protein>
<reference evidence="1" key="2">
    <citation type="journal article" date="2022" name="New Phytol.">
        <title>Evolutionary transition to the ectomycorrhizal habit in the genomes of a hyperdiverse lineage of mushroom-forming fungi.</title>
        <authorList>
            <person name="Looney B."/>
            <person name="Miyauchi S."/>
            <person name="Morin E."/>
            <person name="Drula E."/>
            <person name="Courty P.E."/>
            <person name="Kohler A."/>
            <person name="Kuo A."/>
            <person name="LaButti K."/>
            <person name="Pangilinan J."/>
            <person name="Lipzen A."/>
            <person name="Riley R."/>
            <person name="Andreopoulos W."/>
            <person name="He G."/>
            <person name="Johnson J."/>
            <person name="Nolan M."/>
            <person name="Tritt A."/>
            <person name="Barry K.W."/>
            <person name="Grigoriev I.V."/>
            <person name="Nagy L.G."/>
            <person name="Hibbett D."/>
            <person name="Henrissat B."/>
            <person name="Matheny P.B."/>
            <person name="Labbe J."/>
            <person name="Martin F.M."/>
        </authorList>
    </citation>
    <scope>NUCLEOTIDE SEQUENCE</scope>
    <source>
        <strain evidence="1">FP105234-sp</strain>
    </source>
</reference>
<sequence>MAWTFTAPSSGSLHGELNKYKGILVTCKSRCAFCRPHLVIRFMQTCRVVDDPGPEQILGTRPRARTRRSRSPVDLAASWPALASASSSLPSRSTAEQARGSDPSALCVGRRLYRRSTCPLKSSTTSSVLTLVISGALSA</sequence>
<name>A0ACB8S0L1_9AGAM</name>
<accession>A0ACB8S0L1</accession>
<organism evidence="1 2">
    <name type="scientific">Auriscalpium vulgare</name>
    <dbReference type="NCBI Taxonomy" id="40419"/>
    <lineage>
        <taxon>Eukaryota</taxon>
        <taxon>Fungi</taxon>
        <taxon>Dikarya</taxon>
        <taxon>Basidiomycota</taxon>
        <taxon>Agaricomycotina</taxon>
        <taxon>Agaricomycetes</taxon>
        <taxon>Russulales</taxon>
        <taxon>Auriscalpiaceae</taxon>
        <taxon>Auriscalpium</taxon>
    </lineage>
</organism>
<evidence type="ECO:0000313" key="1">
    <source>
        <dbReference type="EMBL" id="KAI0049540.1"/>
    </source>
</evidence>
<gene>
    <name evidence="1" type="ORF">FA95DRAFT_1556843</name>
</gene>
<evidence type="ECO:0000313" key="2">
    <source>
        <dbReference type="Proteomes" id="UP000814033"/>
    </source>
</evidence>
<dbReference type="EMBL" id="MU275872">
    <property type="protein sequence ID" value="KAI0049540.1"/>
    <property type="molecule type" value="Genomic_DNA"/>
</dbReference>
<reference evidence="1" key="1">
    <citation type="submission" date="2021-02" db="EMBL/GenBank/DDBJ databases">
        <authorList>
            <consortium name="DOE Joint Genome Institute"/>
            <person name="Ahrendt S."/>
            <person name="Looney B.P."/>
            <person name="Miyauchi S."/>
            <person name="Morin E."/>
            <person name="Drula E."/>
            <person name="Courty P.E."/>
            <person name="Chicoki N."/>
            <person name="Fauchery L."/>
            <person name="Kohler A."/>
            <person name="Kuo A."/>
            <person name="Labutti K."/>
            <person name="Pangilinan J."/>
            <person name="Lipzen A."/>
            <person name="Riley R."/>
            <person name="Andreopoulos W."/>
            <person name="He G."/>
            <person name="Johnson J."/>
            <person name="Barry K.W."/>
            <person name="Grigoriev I.V."/>
            <person name="Nagy L."/>
            <person name="Hibbett D."/>
            <person name="Henrissat B."/>
            <person name="Matheny P.B."/>
            <person name="Labbe J."/>
            <person name="Martin F."/>
        </authorList>
    </citation>
    <scope>NUCLEOTIDE SEQUENCE</scope>
    <source>
        <strain evidence="1">FP105234-sp</strain>
    </source>
</reference>
<proteinExistence type="predicted"/>
<comment type="caution">
    <text evidence="1">The sequence shown here is derived from an EMBL/GenBank/DDBJ whole genome shotgun (WGS) entry which is preliminary data.</text>
</comment>
<keyword evidence="2" id="KW-1185">Reference proteome</keyword>